<dbReference type="InterPro" id="IPR019307">
    <property type="entry name" value="RNA-bd_AU-1/RNase_E/G"/>
</dbReference>
<keyword evidence="21" id="KW-1185">Reference proteome</keyword>
<evidence type="ECO:0000256" key="1">
    <source>
        <dbReference type="ARBA" id="ARBA00001946"/>
    </source>
</evidence>
<evidence type="ECO:0000256" key="10">
    <source>
        <dbReference type="ARBA" id="ARBA00022730"/>
    </source>
</evidence>
<dbReference type="InterPro" id="IPR003029">
    <property type="entry name" value="S1_domain"/>
</dbReference>
<keyword evidence="10" id="KW-0699">rRNA-binding</keyword>
<dbReference type="GO" id="GO:0008033">
    <property type="term" value="P:tRNA processing"/>
    <property type="evidence" value="ECO:0007669"/>
    <property type="project" value="UniProtKB-KW"/>
</dbReference>
<keyword evidence="6" id="KW-0698">rRNA processing</keyword>
<comment type="subcellular location">
    <subcellularLocation>
        <location evidence="3">Cytoplasm</location>
    </subcellularLocation>
</comment>
<dbReference type="GO" id="GO:0019843">
    <property type="term" value="F:rRNA binding"/>
    <property type="evidence" value="ECO:0007669"/>
    <property type="project" value="UniProtKB-KW"/>
</dbReference>
<feature type="compositionally biased region" description="Acidic residues" evidence="18">
    <location>
        <begin position="222"/>
        <end position="237"/>
    </location>
</feature>
<evidence type="ECO:0000256" key="6">
    <source>
        <dbReference type="ARBA" id="ARBA00022552"/>
    </source>
</evidence>
<dbReference type="CDD" id="cd04453">
    <property type="entry name" value="S1_RNase_E"/>
    <property type="match status" value="1"/>
</dbReference>
<comment type="cofactor">
    <cofactor evidence="1">
        <name>Mg(2+)</name>
        <dbReference type="ChEBI" id="CHEBI:18420"/>
    </cofactor>
</comment>
<evidence type="ECO:0000256" key="12">
    <source>
        <dbReference type="ARBA" id="ARBA00022833"/>
    </source>
</evidence>
<gene>
    <name evidence="20" type="ORF">MPSYJ_28340</name>
</gene>
<feature type="region of interest" description="Disordered" evidence="18">
    <location>
        <begin position="764"/>
        <end position="978"/>
    </location>
</feature>
<dbReference type="Proteomes" id="UP000466514">
    <property type="component" value="Chromosome"/>
</dbReference>
<dbReference type="AlphaFoldDB" id="A0A7I7MCY2"/>
<comment type="similarity">
    <text evidence="4">Belongs to the RNase E/G family.</text>
</comment>
<feature type="compositionally biased region" description="Low complexity" evidence="18">
    <location>
        <begin position="88"/>
        <end position="110"/>
    </location>
</feature>
<evidence type="ECO:0000256" key="3">
    <source>
        <dbReference type="ARBA" id="ARBA00004496"/>
    </source>
</evidence>
<feature type="region of interest" description="Disordered" evidence="18">
    <location>
        <begin position="1"/>
        <end position="35"/>
    </location>
</feature>
<sequence>MADNENLHDPAHALPEEAQQTADSTGETAAAPPERLRVHSLARVLGTTSRRIIDALVELDGRTRSAHSTIGREEADRVREVLAEPEPEAASLEPEAVAPEPGVAAAAPEPEGAPEEEPESRLILETPAAAEAEPADYLPLFVAPQPVRPDRVADADDDSDDDTDDDEDDTEADSDEEQSERPSAKRRRRGRRGRGRGRGEQNGEDANADDEDQSAEAGETSDNGDESDDDNAEDDGNGGDGGSRRRRRRRRRKSGSGDDGDASPDDPPNTVVHEREPRQAGKGNKGSSDSEIQGISGSTRLEAKRQRRRDGRDAGRRRPPILSEAEFLARREAVERTMVIRDKVRTEPPHEGARYTQIAVLEDGVVVEHFVTSAASASLVGNIYLGIVQNVLPSMEAAFVDIGRGRNGVLYAGEVNWEAAGLGGAQRKIEQALKPGDYVVVQVSKDPVGHKGARLTTQVSLAGRYLVYVPGASSTGISRKLPDTERQRLKEILREVVPADAGVIIRTASEGVKEDDIRSDVERLQGRWNEIEAKAAEVTAKKAGAAVALYEEPDVLVKVIRDLFNEDFSGLIVSGDDAWTTIHDYVTAVAPELLPRMTKYEPAGSDGPDVFAVHRIDEQLAKAMDRKVWLPSGGTLVIDRTEAMTVVDVNTGKFTGSGGNLEQTVTRNNLEAAEEIVRQLRLRDIGGIVVIDFIDMVLESNRDLVLRRLTEALARDRTRHQVSEVTSLGLVQLTRKKLGTGLIEAFSTSCTHCAGRGIVLHGDPVDSASGNGRKSEPGGGGGNGGGGGRRGKRGKRGAREPEVQVAKVPAHLPGEHPMFKAMAAANGKHEDDGDEHDDESTDVVDEAAELEPGTVRRAVTDAEDEDLDDDFDDSDDDESDDDDDSEDDSDEIDLDSDDEDDDIDDDIEVLDDSDDTDDDSDDDEDDDDSDDDEDDDDSDDDEDDEDDDDEEEPAPVAAAPVRQRRRAAARPAGPPSQD</sequence>
<evidence type="ECO:0000256" key="4">
    <source>
        <dbReference type="ARBA" id="ARBA00005522"/>
    </source>
</evidence>
<evidence type="ECO:0000256" key="5">
    <source>
        <dbReference type="ARBA" id="ARBA00022490"/>
    </source>
</evidence>
<feature type="compositionally biased region" description="Acidic residues" evidence="18">
    <location>
        <begin position="202"/>
        <end position="214"/>
    </location>
</feature>
<keyword evidence="14" id="KW-0694">RNA-binding</keyword>
<feature type="region of interest" description="Disordered" evidence="18">
    <location>
        <begin position="82"/>
        <end position="323"/>
    </location>
</feature>
<feature type="compositionally biased region" description="Basic and acidic residues" evidence="18">
    <location>
        <begin position="1"/>
        <end position="15"/>
    </location>
</feature>
<dbReference type="SUPFAM" id="SSF50249">
    <property type="entry name" value="Nucleic acid-binding proteins"/>
    <property type="match status" value="1"/>
</dbReference>
<evidence type="ECO:0000256" key="9">
    <source>
        <dbReference type="ARBA" id="ARBA00022723"/>
    </source>
</evidence>
<feature type="compositionally biased region" description="Acidic residues" evidence="18">
    <location>
        <begin position="832"/>
        <end position="849"/>
    </location>
</feature>
<feature type="compositionally biased region" description="Basic residues" evidence="18">
    <location>
        <begin position="184"/>
        <end position="196"/>
    </location>
</feature>
<reference evidence="20 21" key="1">
    <citation type="journal article" date="2019" name="Emerg. Microbes Infect.">
        <title>Comprehensive subspecies identification of 175 nontuberculous mycobacteria species based on 7547 genomic profiles.</title>
        <authorList>
            <person name="Matsumoto Y."/>
            <person name="Kinjo T."/>
            <person name="Motooka D."/>
            <person name="Nabeya D."/>
            <person name="Jung N."/>
            <person name="Uechi K."/>
            <person name="Horii T."/>
            <person name="Iida T."/>
            <person name="Fujita J."/>
            <person name="Nakamura S."/>
        </authorList>
    </citation>
    <scope>NUCLEOTIDE SEQUENCE [LARGE SCALE GENOMIC DNA]</scope>
    <source>
        <strain evidence="20 21">JCM 13323</strain>
    </source>
</reference>
<dbReference type="PROSITE" id="PS50126">
    <property type="entry name" value="S1"/>
    <property type="match status" value="1"/>
</dbReference>
<dbReference type="GO" id="GO:0005737">
    <property type="term" value="C:cytoplasm"/>
    <property type="evidence" value="ECO:0007669"/>
    <property type="project" value="UniProtKB-SubCell"/>
</dbReference>
<feature type="compositionally biased region" description="Acidic residues" evidence="18">
    <location>
        <begin position="155"/>
        <end position="178"/>
    </location>
</feature>
<dbReference type="SMART" id="SM00316">
    <property type="entry name" value="S1"/>
    <property type="match status" value="1"/>
</dbReference>
<evidence type="ECO:0000256" key="15">
    <source>
        <dbReference type="ARBA" id="ARBA00050524"/>
    </source>
</evidence>
<dbReference type="EMBL" id="AP022574">
    <property type="protein sequence ID" value="BBX69373.1"/>
    <property type="molecule type" value="Genomic_DNA"/>
</dbReference>
<feature type="domain" description="S1 motif" evidence="19">
    <location>
        <begin position="381"/>
        <end position="458"/>
    </location>
</feature>
<keyword evidence="12" id="KW-0862">Zinc</keyword>
<keyword evidence="13" id="KW-0460">Magnesium</keyword>
<dbReference type="InterPro" id="IPR004659">
    <property type="entry name" value="RNase_E/G"/>
</dbReference>
<keyword evidence="8" id="KW-0819">tRNA processing</keyword>
<feature type="compositionally biased region" description="Basic residues" evidence="18">
    <location>
        <begin position="244"/>
        <end position="254"/>
    </location>
</feature>
<evidence type="ECO:0000256" key="18">
    <source>
        <dbReference type="SAM" id="MobiDB-lite"/>
    </source>
</evidence>
<evidence type="ECO:0000256" key="8">
    <source>
        <dbReference type="ARBA" id="ARBA00022694"/>
    </source>
</evidence>
<dbReference type="GO" id="GO:0046872">
    <property type="term" value="F:metal ion binding"/>
    <property type="evidence" value="ECO:0007669"/>
    <property type="project" value="UniProtKB-KW"/>
</dbReference>
<dbReference type="InterPro" id="IPR012340">
    <property type="entry name" value="NA-bd_OB-fold"/>
</dbReference>
<feature type="compositionally biased region" description="Polar residues" evidence="18">
    <location>
        <begin position="285"/>
        <end position="299"/>
    </location>
</feature>
<evidence type="ECO:0000256" key="11">
    <source>
        <dbReference type="ARBA" id="ARBA00022801"/>
    </source>
</evidence>
<keyword evidence="11" id="KW-0378">Hydrolase</keyword>
<accession>A0A7I7MCY2</accession>
<dbReference type="GO" id="GO:0006364">
    <property type="term" value="P:rRNA processing"/>
    <property type="evidence" value="ECO:0007669"/>
    <property type="project" value="UniProtKB-KW"/>
</dbReference>
<keyword evidence="5" id="KW-0963">Cytoplasm</keyword>
<proteinExistence type="inferred from homology"/>
<evidence type="ECO:0000256" key="2">
    <source>
        <dbReference type="ARBA" id="ARBA00001947"/>
    </source>
</evidence>
<dbReference type="FunFam" id="2.40.50.140:FF:000066">
    <property type="entry name" value="Ribonuclease E"/>
    <property type="match status" value="1"/>
</dbReference>
<dbReference type="PANTHER" id="PTHR30001">
    <property type="entry name" value="RIBONUCLEASE"/>
    <property type="match status" value="1"/>
</dbReference>
<dbReference type="Gene3D" id="2.40.50.140">
    <property type="entry name" value="Nucleic acid-binding proteins"/>
    <property type="match status" value="1"/>
</dbReference>
<evidence type="ECO:0000256" key="7">
    <source>
        <dbReference type="ARBA" id="ARBA00022664"/>
    </source>
</evidence>
<evidence type="ECO:0000313" key="20">
    <source>
        <dbReference type="EMBL" id="BBX69373.1"/>
    </source>
</evidence>
<feature type="compositionally biased region" description="Polar residues" evidence="18">
    <location>
        <begin position="18"/>
        <end position="27"/>
    </location>
</feature>
<keyword evidence="7" id="KW-0507">mRNA processing</keyword>
<dbReference type="NCBIfam" id="TIGR00757">
    <property type="entry name" value="RNaseEG"/>
    <property type="match status" value="1"/>
</dbReference>
<evidence type="ECO:0000256" key="16">
    <source>
        <dbReference type="ARBA" id="ARBA00066879"/>
    </source>
</evidence>
<comment type="cofactor">
    <cofactor evidence="2">
        <name>Zn(2+)</name>
        <dbReference type="ChEBI" id="CHEBI:29105"/>
    </cofactor>
</comment>
<evidence type="ECO:0000256" key="14">
    <source>
        <dbReference type="ARBA" id="ARBA00022884"/>
    </source>
</evidence>
<name>A0A7I7MCY2_9MYCO</name>
<evidence type="ECO:0000256" key="13">
    <source>
        <dbReference type="ARBA" id="ARBA00022842"/>
    </source>
</evidence>
<evidence type="ECO:0000256" key="17">
    <source>
        <dbReference type="ARBA" id="ARBA00072999"/>
    </source>
</evidence>
<organism evidence="20 21">
    <name type="scientific">Mycolicibacterium psychrotolerans</name>
    <dbReference type="NCBI Taxonomy" id="216929"/>
    <lineage>
        <taxon>Bacteria</taxon>
        <taxon>Bacillati</taxon>
        <taxon>Actinomycetota</taxon>
        <taxon>Actinomycetes</taxon>
        <taxon>Mycobacteriales</taxon>
        <taxon>Mycobacteriaceae</taxon>
        <taxon>Mycolicibacterium</taxon>
    </lineage>
</organism>
<dbReference type="GO" id="GO:0008995">
    <property type="term" value="F:ribonuclease E activity"/>
    <property type="evidence" value="ECO:0007669"/>
    <property type="project" value="UniProtKB-EC"/>
</dbReference>
<feature type="compositionally biased region" description="Acidic residues" evidence="18">
    <location>
        <begin position="861"/>
        <end position="953"/>
    </location>
</feature>
<dbReference type="Pfam" id="PF10150">
    <property type="entry name" value="RNase_E_G"/>
    <property type="match status" value="1"/>
</dbReference>
<keyword evidence="9" id="KW-0479">Metal-binding</keyword>
<comment type="catalytic activity">
    <reaction evidence="15">
        <text>Endonucleolytic cleavage of single-stranded RNA in A- and U-rich regions.</text>
        <dbReference type="EC" id="3.1.26.12"/>
    </reaction>
</comment>
<dbReference type="KEGG" id="mpsc:MPSYJ_28340"/>
<dbReference type="Gene3D" id="1.10.10.2480">
    <property type="match status" value="1"/>
</dbReference>
<protein>
    <recommendedName>
        <fullName evidence="17">Ribonuclease E</fullName>
        <ecNumber evidence="16">3.1.26.12</ecNumber>
    </recommendedName>
</protein>
<feature type="compositionally biased region" description="Gly residues" evidence="18">
    <location>
        <begin position="777"/>
        <end position="788"/>
    </location>
</feature>
<evidence type="ECO:0000259" key="19">
    <source>
        <dbReference type="PROSITE" id="PS50126"/>
    </source>
</evidence>
<evidence type="ECO:0000313" key="21">
    <source>
        <dbReference type="Proteomes" id="UP000466514"/>
    </source>
</evidence>
<dbReference type="GO" id="GO:0006397">
    <property type="term" value="P:mRNA processing"/>
    <property type="evidence" value="ECO:0007669"/>
    <property type="project" value="UniProtKB-KW"/>
</dbReference>
<dbReference type="RefSeq" id="WP_163722874.1">
    <property type="nucleotide sequence ID" value="NZ_AP022574.1"/>
</dbReference>
<dbReference type="EC" id="3.1.26.12" evidence="16"/>
<dbReference type="PANTHER" id="PTHR30001:SF0">
    <property type="entry name" value="RIBONUCLEASE G"/>
    <property type="match status" value="1"/>
</dbReference>